<dbReference type="PANTHER" id="PTHR46107:SF3">
    <property type="entry name" value="THIOREDOXIN DOMAIN-CONTAINING PROTEIN"/>
    <property type="match status" value="1"/>
</dbReference>
<evidence type="ECO:0000256" key="3">
    <source>
        <dbReference type="ARBA" id="ARBA00022553"/>
    </source>
</evidence>
<evidence type="ECO:0000256" key="7">
    <source>
        <dbReference type="ARBA" id="ARBA00022982"/>
    </source>
</evidence>
<evidence type="ECO:0000256" key="12">
    <source>
        <dbReference type="SAM" id="MobiDB-lite"/>
    </source>
</evidence>
<evidence type="ECO:0000256" key="4">
    <source>
        <dbReference type="ARBA" id="ARBA00022692"/>
    </source>
</evidence>
<evidence type="ECO:0000256" key="11">
    <source>
        <dbReference type="ARBA" id="ARBA00023284"/>
    </source>
</evidence>
<dbReference type="GO" id="GO:0005789">
    <property type="term" value="C:endoplasmic reticulum membrane"/>
    <property type="evidence" value="ECO:0007669"/>
    <property type="project" value="UniProtKB-SubCell"/>
</dbReference>
<evidence type="ECO:0000256" key="8">
    <source>
        <dbReference type="ARBA" id="ARBA00022989"/>
    </source>
</evidence>
<name>A0AAD9PEJ3_RIDPI</name>
<dbReference type="InterPro" id="IPR013766">
    <property type="entry name" value="Thioredoxin_domain"/>
</dbReference>
<evidence type="ECO:0000313" key="16">
    <source>
        <dbReference type="EMBL" id="KAK2193293.1"/>
    </source>
</evidence>
<protein>
    <recommendedName>
        <fullName evidence="15">Thioredoxin domain-containing protein</fullName>
    </recommendedName>
</protein>
<dbReference type="PROSITE" id="PS00194">
    <property type="entry name" value="THIOREDOXIN_1"/>
    <property type="match status" value="1"/>
</dbReference>
<evidence type="ECO:0000256" key="14">
    <source>
        <dbReference type="SAM" id="SignalP"/>
    </source>
</evidence>
<keyword evidence="3" id="KW-0597">Phosphoprotein</keyword>
<keyword evidence="11" id="KW-0676">Redox-active center</keyword>
<keyword evidence="10" id="KW-1015">Disulfide bond</keyword>
<dbReference type="PANTHER" id="PTHR46107">
    <property type="entry name" value="DUMPY: SHORTER THAN WILD-TYPE"/>
    <property type="match status" value="1"/>
</dbReference>
<evidence type="ECO:0000256" key="13">
    <source>
        <dbReference type="SAM" id="Phobius"/>
    </source>
</evidence>
<dbReference type="AlphaFoldDB" id="A0AAD9PEJ3"/>
<dbReference type="GO" id="GO:0015036">
    <property type="term" value="F:disulfide oxidoreductase activity"/>
    <property type="evidence" value="ECO:0007669"/>
    <property type="project" value="TreeGrafter"/>
</dbReference>
<keyword evidence="8 13" id="KW-1133">Transmembrane helix</keyword>
<feature type="domain" description="Thioredoxin" evidence="15">
    <location>
        <begin position="15"/>
        <end position="129"/>
    </location>
</feature>
<comment type="caution">
    <text evidence="16">The sequence shown here is derived from an EMBL/GenBank/DDBJ whole genome shotgun (WGS) entry which is preliminary data.</text>
</comment>
<feature type="compositionally biased region" description="Acidic residues" evidence="12">
    <location>
        <begin position="240"/>
        <end position="258"/>
    </location>
</feature>
<reference evidence="16" key="1">
    <citation type="journal article" date="2023" name="Mol. Biol. Evol.">
        <title>Third-Generation Sequencing Reveals the Adaptive Role of the Epigenome in Three Deep-Sea Polychaetes.</title>
        <authorList>
            <person name="Perez M."/>
            <person name="Aroh O."/>
            <person name="Sun Y."/>
            <person name="Lan Y."/>
            <person name="Juniper S.K."/>
            <person name="Young C.R."/>
            <person name="Angers B."/>
            <person name="Qian P.Y."/>
        </authorList>
    </citation>
    <scope>NUCLEOTIDE SEQUENCE</scope>
    <source>
        <strain evidence="16">R07B-5</strain>
    </source>
</reference>
<dbReference type="InterPro" id="IPR036249">
    <property type="entry name" value="Thioredoxin-like_sf"/>
</dbReference>
<dbReference type="Proteomes" id="UP001209878">
    <property type="component" value="Unassembled WGS sequence"/>
</dbReference>
<dbReference type="InterPro" id="IPR017937">
    <property type="entry name" value="Thioredoxin_CS"/>
</dbReference>
<dbReference type="InterPro" id="IPR052454">
    <property type="entry name" value="TMX_domain-containing"/>
</dbReference>
<feature type="signal peptide" evidence="14">
    <location>
        <begin position="1"/>
        <end position="21"/>
    </location>
</feature>
<evidence type="ECO:0000256" key="10">
    <source>
        <dbReference type="ARBA" id="ARBA00023157"/>
    </source>
</evidence>
<dbReference type="SUPFAM" id="SSF52833">
    <property type="entry name" value="Thioredoxin-like"/>
    <property type="match status" value="1"/>
</dbReference>
<keyword evidence="7" id="KW-0249">Electron transport</keyword>
<proteinExistence type="predicted"/>
<evidence type="ECO:0000313" key="17">
    <source>
        <dbReference type="Proteomes" id="UP001209878"/>
    </source>
</evidence>
<keyword evidence="9 13" id="KW-0472">Membrane</keyword>
<evidence type="ECO:0000256" key="1">
    <source>
        <dbReference type="ARBA" id="ARBA00004115"/>
    </source>
</evidence>
<comment type="subcellular location">
    <subcellularLocation>
        <location evidence="1">Endoplasmic reticulum membrane</location>
        <topology evidence="1">Single-pass type I membrane protein</topology>
    </subcellularLocation>
</comment>
<evidence type="ECO:0000256" key="9">
    <source>
        <dbReference type="ARBA" id="ARBA00023136"/>
    </source>
</evidence>
<gene>
    <name evidence="16" type="ORF">NP493_16g11010</name>
</gene>
<feature type="transmembrane region" description="Helical" evidence="13">
    <location>
        <begin position="175"/>
        <end position="197"/>
    </location>
</feature>
<evidence type="ECO:0000259" key="15">
    <source>
        <dbReference type="PROSITE" id="PS51352"/>
    </source>
</evidence>
<keyword evidence="6" id="KW-0256">Endoplasmic reticulum</keyword>
<keyword evidence="17" id="KW-1185">Reference proteome</keyword>
<keyword evidence="5 14" id="KW-0732">Signal</keyword>
<feature type="chain" id="PRO_5041986576" description="Thioredoxin domain-containing protein" evidence="14">
    <location>
        <begin position="22"/>
        <end position="301"/>
    </location>
</feature>
<evidence type="ECO:0000256" key="5">
    <source>
        <dbReference type="ARBA" id="ARBA00022729"/>
    </source>
</evidence>
<evidence type="ECO:0000256" key="6">
    <source>
        <dbReference type="ARBA" id="ARBA00022824"/>
    </source>
</evidence>
<sequence>MGGKLSPIWIAFLVICVSVDAWDQKGVPVELGDGEWSEVLKGEWLVKFYAPWCPACRTLSPIWHNIAGWCADVNIKIGQVDITKNPGLTGRFMVKSLPTIYHIKDGEFRIYSGQRDEYELISFLDDKKWEQQQPLAWFRRPTSALMSCLGLFFQAAMTVRDIHERLTTDIGLPAWVSYSIFAFLTVVLGFLLGVAVVCMCDLCIDKLFPPNATQVISQIIWPPKTQDVGGGGDDGKVIDPDNEGDEGEVPDDVFESVEDSLRGEDQFVGGDFSASQQQQQQTRDTNGKCFRRNRPMDSPFI</sequence>
<keyword evidence="2" id="KW-0813">Transport</keyword>
<evidence type="ECO:0000256" key="2">
    <source>
        <dbReference type="ARBA" id="ARBA00022448"/>
    </source>
</evidence>
<dbReference type="PROSITE" id="PS51352">
    <property type="entry name" value="THIOREDOXIN_2"/>
    <property type="match status" value="1"/>
</dbReference>
<feature type="region of interest" description="Disordered" evidence="12">
    <location>
        <begin position="224"/>
        <end position="301"/>
    </location>
</feature>
<dbReference type="EMBL" id="JAODUO010000015">
    <property type="protein sequence ID" value="KAK2193293.1"/>
    <property type="molecule type" value="Genomic_DNA"/>
</dbReference>
<organism evidence="16 17">
    <name type="scientific">Ridgeia piscesae</name>
    <name type="common">Tubeworm</name>
    <dbReference type="NCBI Taxonomy" id="27915"/>
    <lineage>
        <taxon>Eukaryota</taxon>
        <taxon>Metazoa</taxon>
        <taxon>Spiralia</taxon>
        <taxon>Lophotrochozoa</taxon>
        <taxon>Annelida</taxon>
        <taxon>Polychaeta</taxon>
        <taxon>Sedentaria</taxon>
        <taxon>Canalipalpata</taxon>
        <taxon>Sabellida</taxon>
        <taxon>Siboglinidae</taxon>
        <taxon>Ridgeia</taxon>
    </lineage>
</organism>
<accession>A0AAD9PEJ3</accession>
<keyword evidence="4 13" id="KW-0812">Transmembrane</keyword>
<dbReference type="Pfam" id="PF00085">
    <property type="entry name" value="Thioredoxin"/>
    <property type="match status" value="1"/>
</dbReference>
<dbReference type="Gene3D" id="3.40.30.10">
    <property type="entry name" value="Glutaredoxin"/>
    <property type="match status" value="1"/>
</dbReference>